<organism evidence="2 3">
    <name type="scientific">Palleronia abyssalis</name>
    <dbReference type="NCBI Taxonomy" id="1501240"/>
    <lineage>
        <taxon>Bacteria</taxon>
        <taxon>Pseudomonadati</taxon>
        <taxon>Pseudomonadota</taxon>
        <taxon>Alphaproteobacteria</taxon>
        <taxon>Rhodobacterales</taxon>
        <taxon>Roseobacteraceae</taxon>
        <taxon>Palleronia</taxon>
    </lineage>
</organism>
<proteinExistence type="predicted"/>
<feature type="transmembrane region" description="Helical" evidence="1">
    <location>
        <begin position="61"/>
        <end position="84"/>
    </location>
</feature>
<keyword evidence="1" id="KW-1133">Transmembrane helix</keyword>
<evidence type="ECO:0000313" key="3">
    <source>
        <dbReference type="Proteomes" id="UP000244912"/>
    </source>
</evidence>
<gene>
    <name evidence="2" type="ORF">PAA8504_03621</name>
</gene>
<dbReference type="InterPro" id="IPR017850">
    <property type="entry name" value="Alkaline_phosphatase_core_sf"/>
</dbReference>
<dbReference type="EMBL" id="ONZF01000011">
    <property type="protein sequence ID" value="SPJ25770.1"/>
    <property type="molecule type" value="Genomic_DNA"/>
</dbReference>
<keyword evidence="3" id="KW-1185">Reference proteome</keyword>
<name>A0A2R8C050_9RHOB</name>
<dbReference type="Proteomes" id="UP000244912">
    <property type="component" value="Unassembled WGS sequence"/>
</dbReference>
<keyword evidence="1" id="KW-0472">Membrane</keyword>
<accession>A0A2R8C050</accession>
<dbReference type="SUPFAM" id="SSF53649">
    <property type="entry name" value="Alkaline phosphatase-like"/>
    <property type="match status" value="1"/>
</dbReference>
<evidence type="ECO:0008006" key="4">
    <source>
        <dbReference type="Google" id="ProtNLM"/>
    </source>
</evidence>
<evidence type="ECO:0000256" key="1">
    <source>
        <dbReference type="SAM" id="Phobius"/>
    </source>
</evidence>
<dbReference type="OrthoDB" id="1376015at2"/>
<keyword evidence="1" id="KW-0812">Transmembrane</keyword>
<protein>
    <recommendedName>
        <fullName evidence="4">Sulfatase N-terminal domain-containing protein</fullName>
    </recommendedName>
</protein>
<dbReference type="Gene3D" id="3.40.720.10">
    <property type="entry name" value="Alkaline Phosphatase, subunit A"/>
    <property type="match status" value="1"/>
</dbReference>
<evidence type="ECO:0000313" key="2">
    <source>
        <dbReference type="EMBL" id="SPJ25770.1"/>
    </source>
</evidence>
<dbReference type="AlphaFoldDB" id="A0A2R8C050"/>
<feature type="transmembrane region" description="Helical" evidence="1">
    <location>
        <begin position="37"/>
        <end position="55"/>
    </location>
</feature>
<reference evidence="2 3" key="1">
    <citation type="submission" date="2018-03" db="EMBL/GenBank/DDBJ databases">
        <authorList>
            <person name="Keele B.F."/>
        </authorList>
    </citation>
    <scope>NUCLEOTIDE SEQUENCE [LARGE SCALE GENOMIC DNA]</scope>
    <source>
        <strain evidence="2 3">CECT 8504</strain>
    </source>
</reference>
<feature type="transmembrane region" description="Helical" evidence="1">
    <location>
        <begin position="114"/>
        <end position="135"/>
    </location>
</feature>
<feature type="transmembrane region" description="Helical" evidence="1">
    <location>
        <begin position="6"/>
        <end position="25"/>
    </location>
</feature>
<feature type="transmembrane region" description="Helical" evidence="1">
    <location>
        <begin position="147"/>
        <end position="169"/>
    </location>
</feature>
<dbReference type="RefSeq" id="WP_146190526.1">
    <property type="nucleotide sequence ID" value="NZ_ONZF01000011.1"/>
</dbReference>
<sequence>MNRSAVIYTLALGLGVVLLHLVVVMPSHPAGLTWARALRPTWELPVILLLLGLLPGRLMRASVVLLAVALVVLRAADLGTYLAFSRPFNPLLDLHLLVSGWSLLASSVGHLEAVGIVSAVVLAVLGLGALLWVCLSRLPRAGGVLRGAVAAIPAGAVALSLVVPGWTAFNATPVVAGQIGRMTRGVADLSAFTEALRTAPEVSPSFGALGDRDVILAFVESYGRTFLEDPAFRDISAPRLQAVETELQSAGWHIRSGWVAAPTRGGQSWLSHGTLLSGLWVDGQTRYDRLMTSDRISLNRLFGMAGWRTGAAMPAITLDWPEAAWFGYDITLAADDLGYAGQPFEWVTMPDQYTWIAMDRLLRGPGPDMIELALVTSHAPWTPLPKVVPWDDIGDGAIFDGTRRAGDSPQVVWSDPDRIRAQYAKSLDYALDVAGQYIARYGDGALFIVLGDHQPAPLLTGQDAPPDVPIHFISDDPNLLHALPNANFAQGIFPDADAPVLPMQDLRDLIATSFETPTSAARLEN</sequence>